<feature type="compositionally biased region" description="Acidic residues" evidence="1">
    <location>
        <begin position="203"/>
        <end position="225"/>
    </location>
</feature>
<dbReference type="AlphaFoldDB" id="A0A3N4HQA1"/>
<feature type="compositionally biased region" description="Basic and acidic residues" evidence="1">
    <location>
        <begin position="226"/>
        <end position="268"/>
    </location>
</feature>
<organism evidence="2 3">
    <name type="scientific">Ascobolus immersus RN42</name>
    <dbReference type="NCBI Taxonomy" id="1160509"/>
    <lineage>
        <taxon>Eukaryota</taxon>
        <taxon>Fungi</taxon>
        <taxon>Dikarya</taxon>
        <taxon>Ascomycota</taxon>
        <taxon>Pezizomycotina</taxon>
        <taxon>Pezizomycetes</taxon>
        <taxon>Pezizales</taxon>
        <taxon>Ascobolaceae</taxon>
        <taxon>Ascobolus</taxon>
    </lineage>
</organism>
<sequence>MATVTVSFPFEKEPLIKSSFRKRFLPNEAVPFHRCALPDGSPQPASFLLFTHTAVPLFTNTILHTNILPLLCTKQPIPKPFTSKMASGNSLSVPDVAQGSRASTTESDLNIDPTLRALQAATLNQTSNATTDGHKSSDEEMTGNAASTLASGSALPTQDVTNINRASTTESDKNIDPTLRALQAATLNQTLNANDEGQKSSDEEMAEANTTDEEVKEETTTDEEGNDGRKSDEDMAEGSPDHNSRNKGRSHQDHPHRDVLQQELKEESSDGDCGLRSSTSSGAMDTKPQESDDDTNLGESAPLPTPCHAAYFVTRWKDDQVCDLCKSAIPMLDLYALCVRTRCCYKECKICFTRRMTLASATLEDAERYIQDAALDRHIPSDYATWVHDWYPKN</sequence>
<name>A0A3N4HQA1_ASCIM</name>
<evidence type="ECO:0000313" key="3">
    <source>
        <dbReference type="Proteomes" id="UP000275078"/>
    </source>
</evidence>
<feature type="region of interest" description="Disordered" evidence="1">
    <location>
        <begin position="123"/>
        <end position="160"/>
    </location>
</feature>
<evidence type="ECO:0000256" key="1">
    <source>
        <dbReference type="SAM" id="MobiDB-lite"/>
    </source>
</evidence>
<proteinExistence type="predicted"/>
<gene>
    <name evidence="2" type="ORF">BJ508DRAFT_380460</name>
</gene>
<reference evidence="2 3" key="1">
    <citation type="journal article" date="2018" name="Nat. Ecol. Evol.">
        <title>Pezizomycetes genomes reveal the molecular basis of ectomycorrhizal truffle lifestyle.</title>
        <authorList>
            <person name="Murat C."/>
            <person name="Payen T."/>
            <person name="Noel B."/>
            <person name="Kuo A."/>
            <person name="Morin E."/>
            <person name="Chen J."/>
            <person name="Kohler A."/>
            <person name="Krizsan K."/>
            <person name="Balestrini R."/>
            <person name="Da Silva C."/>
            <person name="Montanini B."/>
            <person name="Hainaut M."/>
            <person name="Levati E."/>
            <person name="Barry K.W."/>
            <person name="Belfiori B."/>
            <person name="Cichocki N."/>
            <person name="Clum A."/>
            <person name="Dockter R.B."/>
            <person name="Fauchery L."/>
            <person name="Guy J."/>
            <person name="Iotti M."/>
            <person name="Le Tacon F."/>
            <person name="Lindquist E.A."/>
            <person name="Lipzen A."/>
            <person name="Malagnac F."/>
            <person name="Mello A."/>
            <person name="Molinier V."/>
            <person name="Miyauchi S."/>
            <person name="Poulain J."/>
            <person name="Riccioni C."/>
            <person name="Rubini A."/>
            <person name="Sitrit Y."/>
            <person name="Splivallo R."/>
            <person name="Traeger S."/>
            <person name="Wang M."/>
            <person name="Zifcakova L."/>
            <person name="Wipf D."/>
            <person name="Zambonelli A."/>
            <person name="Paolocci F."/>
            <person name="Nowrousian M."/>
            <person name="Ottonello S."/>
            <person name="Baldrian P."/>
            <person name="Spatafora J.W."/>
            <person name="Henrissat B."/>
            <person name="Nagy L.G."/>
            <person name="Aury J.M."/>
            <person name="Wincker P."/>
            <person name="Grigoriev I.V."/>
            <person name="Bonfante P."/>
            <person name="Martin F.M."/>
        </authorList>
    </citation>
    <scope>NUCLEOTIDE SEQUENCE [LARGE SCALE GENOMIC DNA]</scope>
    <source>
        <strain evidence="2 3">RN42</strain>
    </source>
</reference>
<dbReference type="Proteomes" id="UP000275078">
    <property type="component" value="Unassembled WGS sequence"/>
</dbReference>
<feature type="region of interest" description="Disordered" evidence="1">
    <location>
        <begin position="191"/>
        <end position="301"/>
    </location>
</feature>
<dbReference type="EMBL" id="ML119783">
    <property type="protein sequence ID" value="RPA74678.1"/>
    <property type="molecule type" value="Genomic_DNA"/>
</dbReference>
<protein>
    <submittedName>
        <fullName evidence="2">Uncharacterized protein</fullName>
    </submittedName>
</protein>
<feature type="region of interest" description="Disordered" evidence="1">
    <location>
        <begin position="83"/>
        <end position="111"/>
    </location>
</feature>
<feature type="compositionally biased region" description="Polar residues" evidence="1">
    <location>
        <begin position="144"/>
        <end position="160"/>
    </location>
</feature>
<evidence type="ECO:0000313" key="2">
    <source>
        <dbReference type="EMBL" id="RPA74678.1"/>
    </source>
</evidence>
<keyword evidence="3" id="KW-1185">Reference proteome</keyword>
<accession>A0A3N4HQA1</accession>